<organism evidence="1 2">
    <name type="scientific">Aeromonas phage AhSzq-1</name>
    <dbReference type="NCBI Taxonomy" id="2138298"/>
    <lineage>
        <taxon>Viruses</taxon>
        <taxon>Duplodnaviria</taxon>
        <taxon>Heunggongvirae</taxon>
        <taxon>Uroviricota</taxon>
        <taxon>Caudoviricetes</taxon>
        <taxon>Demerecviridae</taxon>
        <taxon>Shenzhenvirus</taxon>
        <taxon>Shenzhenvirus AhSzq1</taxon>
    </lineage>
</organism>
<reference evidence="1 2" key="1">
    <citation type="submission" date="2017-12" db="EMBL/GenBank/DDBJ databases">
        <title>Genomic characterization of T5-related Aeromonas hydrophila phages AhSzq-1 and AhSzw-1 and proposal to be two new species.</title>
        <authorList>
            <person name="Chen L."/>
            <person name="Yuan S."/>
            <person name="Ma Y."/>
        </authorList>
    </citation>
    <scope>NUCLEOTIDE SEQUENCE [LARGE SCALE GENOMIC DNA]</scope>
    <source>
        <strain evidence="1">Seawater</strain>
    </source>
</reference>
<gene>
    <name evidence="1" type="ORF">AhSzq1_89</name>
</gene>
<dbReference type="EMBL" id="MG676224">
    <property type="protein sequence ID" value="AVR75982.1"/>
    <property type="molecule type" value="Genomic_DNA"/>
</dbReference>
<sequence length="128" mass="14175">MLIKLVMGDPSNDGHGISETVLLSTEYTTKQIQDFVESAERALGFKMEDIAHDYGEPYISGEHREALMLAGVVGPEDFEAWDGNFWVTSEDYLHIYLSLAEMGNGGKSVGEVLEVEQLDIGGYGLYQH</sequence>
<proteinExistence type="predicted"/>
<keyword evidence="2" id="KW-1185">Reference proteome</keyword>
<evidence type="ECO:0000313" key="1">
    <source>
        <dbReference type="EMBL" id="AVR75982.1"/>
    </source>
</evidence>
<protein>
    <submittedName>
        <fullName evidence="1">Uncharacterized protein</fullName>
    </submittedName>
</protein>
<dbReference type="Proteomes" id="UP000244741">
    <property type="component" value="Segment"/>
</dbReference>
<name>A0A2R4ALQ9_9CAUD</name>
<accession>A0A2R4ALQ9</accession>
<evidence type="ECO:0000313" key="2">
    <source>
        <dbReference type="Proteomes" id="UP000244741"/>
    </source>
</evidence>